<comment type="caution">
    <text evidence="3">The sequence shown here is derived from an EMBL/GenBank/DDBJ whole genome shotgun (WGS) entry which is preliminary data.</text>
</comment>
<proteinExistence type="predicted"/>
<evidence type="ECO:0000313" key="4">
    <source>
        <dbReference type="Proteomes" id="UP000289738"/>
    </source>
</evidence>
<sequence length="313" mass="35625">MVVVSVILGLIVLNSIGDVLHTDGTHDTEANTSSAQRRARAPPPLHSRNGARQSRVNTVPFRPPRNETRLAPSSDMGDTRAPATRTKHPNLHEVVDDHSDDEDYDPEADEVESFDDNVDDLFAAHEVERQGNSNSKKRTLIFGLLILFPLLENGATSCMELTVKEALALSLGKKIVLRHNREIQQVGQAAGLLSGFLRTLGTDFQQLPIYEKSWKTMKKVLKEHAFDQVQRVFHYEDDGRERIKWKIVQRIGRSWRNARNHLFHKVYDKDLTFEENLKRKPAGIEANHWKKKSVEKIPLIVQSNCTHIPEVLK</sequence>
<keyword evidence="4" id="KW-1185">Reference proteome</keyword>
<evidence type="ECO:0000313" key="3">
    <source>
        <dbReference type="EMBL" id="RYR46969.1"/>
    </source>
</evidence>
<keyword evidence="2" id="KW-0732">Signal</keyword>
<feature type="region of interest" description="Disordered" evidence="1">
    <location>
        <begin position="23"/>
        <end position="111"/>
    </location>
</feature>
<feature type="signal peptide" evidence="2">
    <location>
        <begin position="1"/>
        <end position="17"/>
    </location>
</feature>
<dbReference type="PANTHER" id="PTHR33144:SF45">
    <property type="entry name" value="TRANSPOSASE TNP1_EN_SPM-LIKE DOMAIN-CONTAINING PROTEIN"/>
    <property type="match status" value="1"/>
</dbReference>
<accession>A0A445C7U1</accession>
<dbReference type="EMBL" id="SDMP01000007">
    <property type="protein sequence ID" value="RYR46969.1"/>
    <property type="molecule type" value="Genomic_DNA"/>
</dbReference>
<evidence type="ECO:0000256" key="2">
    <source>
        <dbReference type="SAM" id="SignalP"/>
    </source>
</evidence>
<feature type="compositionally biased region" description="Acidic residues" evidence="1">
    <location>
        <begin position="98"/>
        <end position="111"/>
    </location>
</feature>
<gene>
    <name evidence="3" type="ORF">Ahy_A07g032860</name>
</gene>
<reference evidence="3 4" key="1">
    <citation type="submission" date="2019-01" db="EMBL/GenBank/DDBJ databases">
        <title>Sequencing of cultivated peanut Arachis hypogaea provides insights into genome evolution and oil improvement.</title>
        <authorList>
            <person name="Chen X."/>
        </authorList>
    </citation>
    <scope>NUCLEOTIDE SEQUENCE [LARGE SCALE GENOMIC DNA]</scope>
    <source>
        <strain evidence="4">cv. Fuhuasheng</strain>
        <tissue evidence="3">Leaves</tissue>
    </source>
</reference>
<feature type="chain" id="PRO_5019279749" evidence="2">
    <location>
        <begin position="18"/>
        <end position="313"/>
    </location>
</feature>
<dbReference type="PANTHER" id="PTHR33144">
    <property type="entry name" value="OS10G0409366 PROTEIN-RELATED"/>
    <property type="match status" value="1"/>
</dbReference>
<dbReference type="AlphaFoldDB" id="A0A445C7U1"/>
<protein>
    <submittedName>
        <fullName evidence="3">Uncharacterized protein</fullName>
    </submittedName>
</protein>
<evidence type="ECO:0000256" key="1">
    <source>
        <dbReference type="SAM" id="MobiDB-lite"/>
    </source>
</evidence>
<organism evidence="3 4">
    <name type="scientific">Arachis hypogaea</name>
    <name type="common">Peanut</name>
    <dbReference type="NCBI Taxonomy" id="3818"/>
    <lineage>
        <taxon>Eukaryota</taxon>
        <taxon>Viridiplantae</taxon>
        <taxon>Streptophyta</taxon>
        <taxon>Embryophyta</taxon>
        <taxon>Tracheophyta</taxon>
        <taxon>Spermatophyta</taxon>
        <taxon>Magnoliopsida</taxon>
        <taxon>eudicotyledons</taxon>
        <taxon>Gunneridae</taxon>
        <taxon>Pentapetalae</taxon>
        <taxon>rosids</taxon>
        <taxon>fabids</taxon>
        <taxon>Fabales</taxon>
        <taxon>Fabaceae</taxon>
        <taxon>Papilionoideae</taxon>
        <taxon>50 kb inversion clade</taxon>
        <taxon>dalbergioids sensu lato</taxon>
        <taxon>Dalbergieae</taxon>
        <taxon>Pterocarpus clade</taxon>
        <taxon>Arachis</taxon>
    </lineage>
</organism>
<name>A0A445C7U1_ARAHY</name>
<dbReference type="Proteomes" id="UP000289738">
    <property type="component" value="Chromosome A07"/>
</dbReference>